<dbReference type="Gene3D" id="1.10.1670.10">
    <property type="entry name" value="Helix-hairpin-Helix base-excision DNA repair enzymes (C-terminal)"/>
    <property type="match status" value="1"/>
</dbReference>
<organism evidence="5 6">
    <name type="scientific">Solirubrobacter deserti</name>
    <dbReference type="NCBI Taxonomy" id="2282478"/>
    <lineage>
        <taxon>Bacteria</taxon>
        <taxon>Bacillati</taxon>
        <taxon>Actinomycetota</taxon>
        <taxon>Thermoleophilia</taxon>
        <taxon>Solirubrobacterales</taxon>
        <taxon>Solirubrobacteraceae</taxon>
        <taxon>Solirubrobacter</taxon>
    </lineage>
</organism>
<proteinExistence type="predicted"/>
<evidence type="ECO:0008006" key="7">
    <source>
        <dbReference type="Google" id="ProtNLM"/>
    </source>
</evidence>
<dbReference type="Pfam" id="PF22175">
    <property type="entry name" value="Ogg-HhH"/>
    <property type="match status" value="1"/>
</dbReference>
<dbReference type="InterPro" id="IPR023170">
    <property type="entry name" value="HhH_base_excis_C"/>
</dbReference>
<evidence type="ECO:0000313" key="5">
    <source>
        <dbReference type="EMBL" id="MDA0137054.1"/>
    </source>
</evidence>
<keyword evidence="1" id="KW-0227">DNA damage</keyword>
<dbReference type="InterPro" id="IPR012092">
    <property type="entry name" value="DNA_glyclase/AP_lyase_Ogg"/>
</dbReference>
<gene>
    <name evidence="5" type="ORF">OJ962_06065</name>
</gene>
<evidence type="ECO:0000256" key="1">
    <source>
        <dbReference type="ARBA" id="ARBA00022763"/>
    </source>
</evidence>
<name>A0ABT4RET9_9ACTN</name>
<dbReference type="EMBL" id="JAPCID010000007">
    <property type="protein sequence ID" value="MDA0137054.1"/>
    <property type="molecule type" value="Genomic_DNA"/>
</dbReference>
<keyword evidence="3" id="KW-0234">DNA repair</keyword>
<accession>A0ABT4RET9</accession>
<evidence type="ECO:0000256" key="4">
    <source>
        <dbReference type="ARBA" id="ARBA00023295"/>
    </source>
</evidence>
<dbReference type="Gene3D" id="1.10.340.30">
    <property type="entry name" value="Hypothetical protein, domain 2"/>
    <property type="match status" value="1"/>
</dbReference>
<evidence type="ECO:0000256" key="3">
    <source>
        <dbReference type="ARBA" id="ARBA00023204"/>
    </source>
</evidence>
<keyword evidence="4" id="KW-0326">Glycosidase</keyword>
<evidence type="ECO:0000256" key="2">
    <source>
        <dbReference type="ARBA" id="ARBA00022801"/>
    </source>
</evidence>
<keyword evidence="2" id="KW-0378">Hydrolase</keyword>
<comment type="caution">
    <text evidence="5">The sequence shown here is derived from an EMBL/GenBank/DDBJ whole genome shotgun (WGS) entry which is preliminary data.</text>
</comment>
<dbReference type="SUPFAM" id="SSF48150">
    <property type="entry name" value="DNA-glycosylase"/>
    <property type="match status" value="1"/>
</dbReference>
<dbReference type="InterPro" id="IPR011257">
    <property type="entry name" value="DNA_glycosylase"/>
</dbReference>
<keyword evidence="6" id="KW-1185">Reference proteome</keyword>
<sequence length="163" mass="18905">MALDPFHDLWSHDQLRQRLEHELRKPQFEPACADGAWRRYRFPARKARLVSDAVVWVRDRGGLRSGLAAQQSEDERRQWLCDCPGVGLKTASWLLRNCGWAERLAILDVHVLRALAEAGVSEKRPSSARDYLEIERAYLQWAEQLDASPAELDLFLWDVQRAR</sequence>
<protein>
    <recommendedName>
        <fullName evidence="7">DNA lyase</fullName>
    </recommendedName>
</protein>
<dbReference type="Proteomes" id="UP001147700">
    <property type="component" value="Unassembled WGS sequence"/>
</dbReference>
<reference evidence="5" key="1">
    <citation type="submission" date="2022-10" db="EMBL/GenBank/DDBJ databases">
        <title>The WGS of Solirubrobacter sp. CPCC 204708.</title>
        <authorList>
            <person name="Jiang Z."/>
        </authorList>
    </citation>
    <scope>NUCLEOTIDE SEQUENCE</scope>
    <source>
        <strain evidence="5">CPCC 204708</strain>
    </source>
</reference>
<evidence type="ECO:0000313" key="6">
    <source>
        <dbReference type="Proteomes" id="UP001147700"/>
    </source>
</evidence>